<accession>A0A6C0JSR4</accession>
<sequence length="56" mass="6734">MRKKTYYEIRYWPTEFDYSKGIGRHLITNRKTANRIVKRFKKAGIKAFTIPVVVEN</sequence>
<protein>
    <submittedName>
        <fullName evidence="1">Uncharacterized protein</fullName>
    </submittedName>
</protein>
<proteinExistence type="predicted"/>
<reference evidence="1" key="1">
    <citation type="journal article" date="2020" name="Nature">
        <title>Giant virus diversity and host interactions through global metagenomics.</title>
        <authorList>
            <person name="Schulz F."/>
            <person name="Roux S."/>
            <person name="Paez-Espino D."/>
            <person name="Jungbluth S."/>
            <person name="Walsh D.A."/>
            <person name="Denef V.J."/>
            <person name="McMahon K.D."/>
            <person name="Konstantinidis K.T."/>
            <person name="Eloe-Fadrosh E.A."/>
            <person name="Kyrpides N.C."/>
            <person name="Woyke T."/>
        </authorList>
    </citation>
    <scope>NUCLEOTIDE SEQUENCE</scope>
    <source>
        <strain evidence="1">GVMAG-S-1064190-84</strain>
    </source>
</reference>
<name>A0A6C0JSR4_9ZZZZ</name>
<dbReference type="EMBL" id="MN740699">
    <property type="protein sequence ID" value="QHU08792.1"/>
    <property type="molecule type" value="Genomic_DNA"/>
</dbReference>
<organism evidence="1">
    <name type="scientific">viral metagenome</name>
    <dbReference type="NCBI Taxonomy" id="1070528"/>
    <lineage>
        <taxon>unclassified sequences</taxon>
        <taxon>metagenomes</taxon>
        <taxon>organismal metagenomes</taxon>
    </lineage>
</organism>
<dbReference type="AlphaFoldDB" id="A0A6C0JSR4"/>
<evidence type="ECO:0000313" key="1">
    <source>
        <dbReference type="EMBL" id="QHU08792.1"/>
    </source>
</evidence>